<dbReference type="Proteomes" id="UP000196218">
    <property type="component" value="Unassembled WGS sequence"/>
</dbReference>
<evidence type="ECO:0000313" key="1">
    <source>
        <dbReference type="EMBL" id="SAJ99543.1"/>
    </source>
</evidence>
<proteinExistence type="predicted"/>
<evidence type="ECO:0000313" key="2">
    <source>
        <dbReference type="Proteomes" id="UP000196218"/>
    </source>
</evidence>
<dbReference type="EMBL" id="FKJW01000005">
    <property type="protein sequence ID" value="SAJ99543.1"/>
    <property type="molecule type" value="Genomic_DNA"/>
</dbReference>
<dbReference type="AlphaFoldDB" id="A0ABD7L8R7"/>
<sequence length="86" mass="8808">MNRIASPALGSLAATRDVRTGKRAQPHVGKPFAALRAVVAANRVDVLHVAGTTASASLADISLAVAIAVAAKVFKRLDGTSPTFFP</sequence>
<dbReference type="RefSeq" id="WP_088926737.1">
    <property type="nucleotide sequence ID" value="NZ_CADFGW010000002.1"/>
</dbReference>
<organism evidence="1 2">
    <name type="scientific">Burkholderia multivorans</name>
    <dbReference type="NCBI Taxonomy" id="87883"/>
    <lineage>
        <taxon>Bacteria</taxon>
        <taxon>Pseudomonadati</taxon>
        <taxon>Pseudomonadota</taxon>
        <taxon>Betaproteobacteria</taxon>
        <taxon>Burkholderiales</taxon>
        <taxon>Burkholderiaceae</taxon>
        <taxon>Burkholderia</taxon>
        <taxon>Burkholderia cepacia complex</taxon>
    </lineage>
</organism>
<protein>
    <submittedName>
        <fullName evidence="1">Uncharacterized protein</fullName>
    </submittedName>
</protein>
<gene>
    <name evidence="1" type="ORF">UA18_04273</name>
</gene>
<comment type="caution">
    <text evidence="1">The sequence shown here is derived from an EMBL/GenBank/DDBJ whole genome shotgun (WGS) entry which is preliminary data.</text>
</comment>
<name>A0ABD7L8R7_9BURK</name>
<accession>A0ABD7L8R7</accession>
<reference evidence="1 2" key="1">
    <citation type="submission" date="2016-04" db="EMBL/GenBank/DDBJ databases">
        <authorList>
            <person name="Peeters C."/>
        </authorList>
    </citation>
    <scope>NUCLEOTIDE SEQUENCE [LARGE SCALE GENOMIC DNA]</scope>
    <source>
        <strain evidence="1">LMG 29311</strain>
    </source>
</reference>